<organism evidence="2 3">
    <name type="scientific">Corynebacterium kalinowskii</name>
    <dbReference type="NCBI Taxonomy" id="2675216"/>
    <lineage>
        <taxon>Bacteria</taxon>
        <taxon>Bacillati</taxon>
        <taxon>Actinomycetota</taxon>
        <taxon>Actinomycetes</taxon>
        <taxon>Mycobacteriales</taxon>
        <taxon>Corynebacteriaceae</taxon>
        <taxon>Corynebacterium</taxon>
    </lineage>
</organism>
<dbReference type="Proteomes" id="UP000427071">
    <property type="component" value="Chromosome"/>
</dbReference>
<dbReference type="KEGG" id="ckw:CKALI_01735"/>
<dbReference type="InterPro" id="IPR025341">
    <property type="entry name" value="DUF4247"/>
</dbReference>
<gene>
    <name evidence="2" type="ORF">CKALI_01735</name>
</gene>
<name>A0A6B8VR57_9CORY</name>
<dbReference type="EMBL" id="CP046452">
    <property type="protein sequence ID" value="QGU01246.1"/>
    <property type="molecule type" value="Genomic_DNA"/>
</dbReference>
<feature type="compositionally biased region" description="Gly residues" evidence="1">
    <location>
        <begin position="124"/>
        <end position="139"/>
    </location>
</feature>
<feature type="compositionally biased region" description="Low complexity" evidence="1">
    <location>
        <begin position="113"/>
        <end position="123"/>
    </location>
</feature>
<dbReference type="Pfam" id="PF14042">
    <property type="entry name" value="DUF4247"/>
    <property type="match status" value="1"/>
</dbReference>
<proteinExistence type="predicted"/>
<protein>
    <recommendedName>
        <fullName evidence="4">DUF4247 domain-containing protein</fullName>
    </recommendedName>
</protein>
<feature type="region of interest" description="Disordered" evidence="1">
    <location>
        <begin position="113"/>
        <end position="139"/>
    </location>
</feature>
<dbReference type="AlphaFoldDB" id="A0A6B8VR57"/>
<keyword evidence="3" id="KW-1185">Reference proteome</keyword>
<evidence type="ECO:0008006" key="4">
    <source>
        <dbReference type="Google" id="ProtNLM"/>
    </source>
</evidence>
<evidence type="ECO:0000313" key="2">
    <source>
        <dbReference type="EMBL" id="QGU01246.1"/>
    </source>
</evidence>
<accession>A0A6B8VR57</accession>
<dbReference type="RefSeq" id="WP_156191670.1">
    <property type="nucleotide sequence ID" value="NZ_CP046452.1"/>
</dbReference>
<evidence type="ECO:0000256" key="1">
    <source>
        <dbReference type="SAM" id="MobiDB-lite"/>
    </source>
</evidence>
<evidence type="ECO:0000313" key="3">
    <source>
        <dbReference type="Proteomes" id="UP000427071"/>
    </source>
</evidence>
<reference evidence="3" key="1">
    <citation type="submission" date="2019-11" db="EMBL/GenBank/DDBJ databases">
        <title>Complete genome sequence of Corynebacterium kalinowskii 1959, a novel Corynebacterium species isolated from soil of a small paddock in Vilsendorf, Germany.</title>
        <authorList>
            <person name="Schaffert L."/>
            <person name="Ruwe M."/>
            <person name="Milse J."/>
            <person name="Hanuschka K."/>
            <person name="Ortseifen V."/>
            <person name="Droste J."/>
            <person name="Brandt D."/>
            <person name="Schlueter L."/>
            <person name="Kutter Y."/>
            <person name="Vinke S."/>
            <person name="Viehoefer P."/>
            <person name="Jacob L."/>
            <person name="Luebke N.-C."/>
            <person name="Schulte-Berndt E."/>
            <person name="Hain C."/>
            <person name="Linder M."/>
            <person name="Schmidt P."/>
            <person name="Wollenschlaeger L."/>
            <person name="Luttermann T."/>
            <person name="Thieme E."/>
            <person name="Hassa J."/>
            <person name="Haak M."/>
            <person name="Wittchen M."/>
            <person name="Mentz A."/>
            <person name="Persicke M."/>
            <person name="Busche T."/>
            <person name="Ruckert C."/>
        </authorList>
    </citation>
    <scope>NUCLEOTIDE SEQUENCE [LARGE SCALE GENOMIC DNA]</scope>
    <source>
        <strain evidence="3">1959</strain>
    </source>
</reference>
<sequence>MNPHSRRILGGFFVFLSVFSLIGALVIGPTPKSGTYSNARYGQYECQGDPQKVANEIAAKDKPQARQFDPKTGTEYLKYRKRLVSVSKEGPTGCRITVENLDRVNGGGLIWLGPGFSPGSPSGSSGGSSGSGGSGTGVK</sequence>